<dbReference type="Proteomes" id="UP000053237">
    <property type="component" value="Unassembled WGS sequence"/>
</dbReference>
<evidence type="ECO:0000256" key="1">
    <source>
        <dbReference type="SAM" id="MobiDB-lite"/>
    </source>
</evidence>
<evidence type="ECO:0008006" key="5">
    <source>
        <dbReference type="Google" id="ProtNLM"/>
    </source>
</evidence>
<feature type="region of interest" description="Disordered" evidence="1">
    <location>
        <begin position="155"/>
        <end position="203"/>
    </location>
</feature>
<accession>A0A024G116</accession>
<sequence>MEARLTKRLVALFLPLSISLALLNGYSSAFEASIQTVPQNSQLKRELNRNLDSIPFKSDAGSKHGRIASKFTTNVRNSGGYVRKKFDKAKEMIGAFISDKVKPRVMKQKDRLVAFTRDKIKPVFNKVKDKIKKNPTLQSARKTLSTKLDAIRKYRSSSKKRVGGTDDKTVRKDENEITNARAGATSGSTTKDSQPTDVPAETSRLHQGVDTIKKGYSTAGKYISPLTEGLKSKATSIHKTVTSYIPGFSKKHAGGTDDKTVRKDENEITNARAGATSGSTTKDSQPTDVPAETSRVRQGVDTIKKSYSTAGKYISPLAGGLKSKATNMYESVTSHIGNAKNKLYEGATYAKAKIRDTFPHSGSNDKLRRPSPENGSNGQS</sequence>
<feature type="chain" id="PRO_5001532049" description="RxLR effector protein" evidence="2">
    <location>
        <begin position="22"/>
        <end position="380"/>
    </location>
</feature>
<dbReference type="AlphaFoldDB" id="A0A024G116"/>
<proteinExistence type="predicted"/>
<feature type="region of interest" description="Disordered" evidence="1">
    <location>
        <begin position="355"/>
        <end position="380"/>
    </location>
</feature>
<feature type="region of interest" description="Disordered" evidence="1">
    <location>
        <begin position="266"/>
        <end position="297"/>
    </location>
</feature>
<feature type="compositionally biased region" description="Polar residues" evidence="1">
    <location>
        <begin position="185"/>
        <end position="196"/>
    </location>
</feature>
<organism evidence="3 4">
    <name type="scientific">Albugo candida</name>
    <dbReference type="NCBI Taxonomy" id="65357"/>
    <lineage>
        <taxon>Eukaryota</taxon>
        <taxon>Sar</taxon>
        <taxon>Stramenopiles</taxon>
        <taxon>Oomycota</taxon>
        <taxon>Peronosporomycetes</taxon>
        <taxon>Albuginales</taxon>
        <taxon>Albuginaceae</taxon>
        <taxon>Albugo</taxon>
    </lineage>
</organism>
<evidence type="ECO:0000256" key="2">
    <source>
        <dbReference type="SAM" id="SignalP"/>
    </source>
</evidence>
<evidence type="ECO:0000313" key="3">
    <source>
        <dbReference type="EMBL" id="CCI40345.1"/>
    </source>
</evidence>
<feature type="compositionally biased region" description="Basic and acidic residues" evidence="1">
    <location>
        <begin position="163"/>
        <end position="175"/>
    </location>
</feature>
<evidence type="ECO:0000313" key="4">
    <source>
        <dbReference type="Proteomes" id="UP000053237"/>
    </source>
</evidence>
<feature type="signal peptide" evidence="2">
    <location>
        <begin position="1"/>
        <end position="21"/>
    </location>
</feature>
<dbReference type="EMBL" id="CAIX01000008">
    <property type="protein sequence ID" value="CCI40345.1"/>
    <property type="molecule type" value="Genomic_DNA"/>
</dbReference>
<feature type="compositionally biased region" description="Basic and acidic residues" evidence="1">
    <location>
        <begin position="355"/>
        <end position="371"/>
    </location>
</feature>
<protein>
    <recommendedName>
        <fullName evidence="5">RxLR effector protein</fullName>
    </recommendedName>
</protein>
<dbReference type="InParanoid" id="A0A024G116"/>
<keyword evidence="4" id="KW-1185">Reference proteome</keyword>
<feature type="compositionally biased region" description="Polar residues" evidence="1">
    <location>
        <begin position="276"/>
        <end position="287"/>
    </location>
</feature>
<gene>
    <name evidence="3" type="ORF">BN9_011290</name>
</gene>
<keyword evidence="2" id="KW-0732">Signal</keyword>
<comment type="caution">
    <text evidence="3">The sequence shown here is derived from an EMBL/GenBank/DDBJ whole genome shotgun (WGS) entry which is preliminary data.</text>
</comment>
<reference evidence="3 4" key="1">
    <citation type="submission" date="2012-05" db="EMBL/GenBank/DDBJ databases">
        <title>Recombination and specialization in a pathogen metapopulation.</title>
        <authorList>
            <person name="Gardiner A."/>
            <person name="Kemen E."/>
            <person name="Schultz-Larsen T."/>
            <person name="MacLean D."/>
            <person name="Van Oosterhout C."/>
            <person name="Jones J.D.G."/>
        </authorList>
    </citation>
    <scope>NUCLEOTIDE SEQUENCE [LARGE SCALE GENOMIC DNA]</scope>
    <source>
        <strain evidence="3 4">Ac Nc2</strain>
    </source>
</reference>
<name>A0A024G116_9STRA</name>